<evidence type="ECO:0000256" key="4">
    <source>
        <dbReference type="ARBA" id="ARBA00023163"/>
    </source>
</evidence>
<dbReference type="InterPro" id="IPR003340">
    <property type="entry name" value="B3_DNA-bd"/>
</dbReference>
<evidence type="ECO:0000259" key="6">
    <source>
        <dbReference type="PROSITE" id="PS50863"/>
    </source>
</evidence>
<dbReference type="RefSeq" id="XP_010501334.1">
    <property type="nucleotide sequence ID" value="XM_010503032.1"/>
</dbReference>
<accession>A0ABM0YID7</accession>
<keyword evidence="3" id="KW-0238">DNA-binding</keyword>
<evidence type="ECO:0000313" key="8">
    <source>
        <dbReference type="RefSeq" id="XP_010501334.1"/>
    </source>
</evidence>
<protein>
    <submittedName>
        <fullName evidence="8">B3 domain-containing protein At1g05920-like</fullName>
    </submittedName>
</protein>
<reference evidence="7" key="1">
    <citation type="journal article" date="2014" name="Nat. Commun.">
        <title>The emerging biofuel crop Camelina sativa retains a highly undifferentiated hexaploid genome structure.</title>
        <authorList>
            <person name="Kagale S."/>
            <person name="Koh C."/>
            <person name="Nixon J."/>
            <person name="Bollina V."/>
            <person name="Clarke W.E."/>
            <person name="Tuteja R."/>
            <person name="Spillane C."/>
            <person name="Robinson S.J."/>
            <person name="Links M.G."/>
            <person name="Clarke C."/>
            <person name="Higgins E.E."/>
            <person name="Huebert T."/>
            <person name="Sharpe A.G."/>
            <person name="Parkin I.A."/>
        </authorList>
    </citation>
    <scope>NUCLEOTIDE SEQUENCE [LARGE SCALE GENOMIC DNA]</scope>
    <source>
        <strain evidence="7">cv. DH55</strain>
    </source>
</reference>
<evidence type="ECO:0000256" key="1">
    <source>
        <dbReference type="ARBA" id="ARBA00004123"/>
    </source>
</evidence>
<keyword evidence="4" id="KW-0804">Transcription</keyword>
<dbReference type="SUPFAM" id="SSF101936">
    <property type="entry name" value="DNA-binding pseudobarrel domain"/>
    <property type="match status" value="1"/>
</dbReference>
<reference evidence="8" key="2">
    <citation type="submission" date="2025-08" db="UniProtKB">
        <authorList>
            <consortium name="RefSeq"/>
        </authorList>
    </citation>
    <scope>IDENTIFICATION</scope>
    <source>
        <tissue evidence="8">Leaf</tissue>
    </source>
</reference>
<feature type="domain" description="TF-B3" evidence="6">
    <location>
        <begin position="173"/>
        <end position="241"/>
    </location>
</feature>
<dbReference type="PANTHER" id="PTHR31541:SF45">
    <property type="entry name" value="GENOME ASSEMBLY, CHROMOSOME: A10"/>
    <property type="match status" value="1"/>
</dbReference>
<keyword evidence="2" id="KW-0805">Transcription regulation</keyword>
<dbReference type="CDD" id="cd10017">
    <property type="entry name" value="B3_DNA"/>
    <property type="match status" value="1"/>
</dbReference>
<dbReference type="GeneID" id="104778580"/>
<keyword evidence="7" id="KW-1185">Reference proteome</keyword>
<sequence>MSLPLHLQADKQKNPKTVAQVRENRLNRIFDHVPRRKRTCHACLRKDTTVTEHHVASVPKTTVPEDKDVILMRILSNVPRRRRITYEYVPPQTLKNTPPEWLVQVMSRMEGTHDPKLIIEKTLDLNDVDPRQNRLSIPINNVIQNDFLTLDEARMIDDDDITNEGNMCVGAFLVDQRTKKWNVGFKQWFMTTSPGSSYWSFVLRGEWSNVVETNGLKQGDKISLWSFRSGEILCFALVPPTSSVVDSVNK</sequence>
<dbReference type="InterPro" id="IPR005508">
    <property type="entry name" value="At2g31720-like"/>
</dbReference>
<name>A0ABM0YID7_CAMSA</name>
<dbReference type="InterPro" id="IPR015300">
    <property type="entry name" value="DNA-bd_pseudobarrel_sf"/>
</dbReference>
<dbReference type="Gene3D" id="2.40.330.10">
    <property type="entry name" value="DNA-binding pseudobarrel domain"/>
    <property type="match status" value="1"/>
</dbReference>
<proteinExistence type="predicted"/>
<dbReference type="PROSITE" id="PS50863">
    <property type="entry name" value="B3"/>
    <property type="match status" value="1"/>
</dbReference>
<evidence type="ECO:0000256" key="5">
    <source>
        <dbReference type="ARBA" id="ARBA00023242"/>
    </source>
</evidence>
<evidence type="ECO:0000256" key="2">
    <source>
        <dbReference type="ARBA" id="ARBA00023015"/>
    </source>
</evidence>
<gene>
    <name evidence="8" type="primary">LOC104778580</name>
</gene>
<evidence type="ECO:0000256" key="3">
    <source>
        <dbReference type="ARBA" id="ARBA00023125"/>
    </source>
</evidence>
<dbReference type="Pfam" id="PF03754">
    <property type="entry name" value="At2g31720-like"/>
    <property type="match status" value="1"/>
</dbReference>
<evidence type="ECO:0000313" key="7">
    <source>
        <dbReference type="Proteomes" id="UP000694864"/>
    </source>
</evidence>
<dbReference type="Proteomes" id="UP000694864">
    <property type="component" value="Chromosome 3"/>
</dbReference>
<dbReference type="PANTHER" id="PTHR31541">
    <property type="entry name" value="B3 DOMAIN PLANT PROTEIN-RELATED"/>
    <property type="match status" value="1"/>
</dbReference>
<keyword evidence="5" id="KW-0539">Nucleus</keyword>
<comment type="subcellular location">
    <subcellularLocation>
        <location evidence="1">Nucleus</location>
    </subcellularLocation>
</comment>
<organism evidence="7 8">
    <name type="scientific">Camelina sativa</name>
    <name type="common">False flax</name>
    <name type="synonym">Myagrum sativum</name>
    <dbReference type="NCBI Taxonomy" id="90675"/>
    <lineage>
        <taxon>Eukaryota</taxon>
        <taxon>Viridiplantae</taxon>
        <taxon>Streptophyta</taxon>
        <taxon>Embryophyta</taxon>
        <taxon>Tracheophyta</taxon>
        <taxon>Spermatophyta</taxon>
        <taxon>Magnoliopsida</taxon>
        <taxon>eudicotyledons</taxon>
        <taxon>Gunneridae</taxon>
        <taxon>Pentapetalae</taxon>
        <taxon>rosids</taxon>
        <taxon>malvids</taxon>
        <taxon>Brassicales</taxon>
        <taxon>Brassicaceae</taxon>
        <taxon>Camelineae</taxon>
        <taxon>Camelina</taxon>
    </lineage>
</organism>